<name>A0A2P7MVB3_9CYAN</name>
<dbReference type="Pfam" id="PF07885">
    <property type="entry name" value="Ion_trans_2"/>
    <property type="match status" value="1"/>
</dbReference>
<gene>
    <name evidence="4" type="ORF">C7K55_07450</name>
</gene>
<reference evidence="4 5" key="1">
    <citation type="journal article" date="2018" name="Environ. Microbiol.">
        <title>Ecological and genomic features of two widespread freshwater picocyanobacteria.</title>
        <authorList>
            <person name="Cabello-Yeves P.J."/>
            <person name="Picazo A."/>
            <person name="Camacho A."/>
            <person name="Callieri C."/>
            <person name="Rosselli R."/>
            <person name="Roda-Garcia J.J."/>
            <person name="Coutinho F.H."/>
            <person name="Rodriguez-Valera F."/>
        </authorList>
    </citation>
    <scope>NUCLEOTIDE SEQUENCE [LARGE SCALE GENOMIC DNA]</scope>
    <source>
        <strain evidence="4 5">Tous</strain>
    </source>
</reference>
<protein>
    <submittedName>
        <fullName evidence="4">Two pore domain potassium channel family protein</fullName>
    </submittedName>
</protein>
<keyword evidence="2" id="KW-0472">Membrane</keyword>
<dbReference type="InterPro" id="IPR013099">
    <property type="entry name" value="K_chnl_dom"/>
</dbReference>
<evidence type="ECO:0000313" key="5">
    <source>
        <dbReference type="Proteomes" id="UP000243002"/>
    </source>
</evidence>
<dbReference type="GO" id="GO:0034220">
    <property type="term" value="P:monoatomic ion transmembrane transport"/>
    <property type="evidence" value="ECO:0007669"/>
    <property type="project" value="UniProtKB-KW"/>
</dbReference>
<comment type="caution">
    <text evidence="4">The sequence shown here is derived from an EMBL/GenBank/DDBJ whole genome shotgun (WGS) entry which is preliminary data.</text>
</comment>
<feature type="transmembrane region" description="Helical" evidence="2">
    <location>
        <begin position="127"/>
        <end position="150"/>
    </location>
</feature>
<keyword evidence="4" id="KW-0407">Ion channel</keyword>
<evidence type="ECO:0000313" key="4">
    <source>
        <dbReference type="EMBL" id="PSJ05167.1"/>
    </source>
</evidence>
<dbReference type="Proteomes" id="UP000243002">
    <property type="component" value="Unassembled WGS sequence"/>
</dbReference>
<evidence type="ECO:0000256" key="2">
    <source>
        <dbReference type="SAM" id="Phobius"/>
    </source>
</evidence>
<evidence type="ECO:0000256" key="1">
    <source>
        <dbReference type="SAM" id="MobiDB-lite"/>
    </source>
</evidence>
<keyword evidence="5" id="KW-1185">Reference proteome</keyword>
<dbReference type="RefSeq" id="WP_106502791.1">
    <property type="nucleotide sequence ID" value="NZ_PXXO01000007.1"/>
</dbReference>
<proteinExistence type="predicted"/>
<feature type="transmembrane region" description="Helical" evidence="2">
    <location>
        <begin position="215"/>
        <end position="236"/>
    </location>
</feature>
<feature type="transmembrane region" description="Helical" evidence="2">
    <location>
        <begin position="92"/>
        <end position="115"/>
    </location>
</feature>
<sequence length="269" mass="29437">MINRHLLFYRHRFYRHLFLIATGVVASMGVPFPIHRIGALGTVALMVLLSVELGGPIRAHQTHHRWPDTAYRRLGVLTLLFQLLWMCSPRDFAFVGFAVLLATTAFIFWSLKRLLICLAQETQIRMAVLGGAVAGYLLLGISGGLLFGALETVAPGSFINQADGGRELLLAGLGADSAAHRIWDLDFTRIHYFAFVSLTTVGYGDIIPALPPSQMASVALSISGPLYLAIVMGLLISRYTLQSEKQEIRDWQEGAPGPPPHSGADSDDR</sequence>
<keyword evidence="4" id="KW-0406">Ion transport</keyword>
<feature type="region of interest" description="Disordered" evidence="1">
    <location>
        <begin position="247"/>
        <end position="269"/>
    </location>
</feature>
<keyword evidence="2" id="KW-0812">Transmembrane</keyword>
<dbReference type="Gene3D" id="1.10.287.70">
    <property type="match status" value="1"/>
</dbReference>
<dbReference type="SUPFAM" id="SSF81324">
    <property type="entry name" value="Voltage-gated potassium channels"/>
    <property type="match status" value="1"/>
</dbReference>
<accession>A0A2P7MVB3</accession>
<keyword evidence="4" id="KW-0813">Transport</keyword>
<dbReference type="AlphaFoldDB" id="A0A2P7MVB3"/>
<organism evidence="4 5">
    <name type="scientific">Cyanobium usitatum str. Tous</name>
    <dbReference type="NCBI Taxonomy" id="2116684"/>
    <lineage>
        <taxon>Bacteria</taxon>
        <taxon>Bacillati</taxon>
        <taxon>Cyanobacteriota</taxon>
        <taxon>Cyanophyceae</taxon>
        <taxon>Synechococcales</taxon>
        <taxon>Prochlorococcaceae</taxon>
        <taxon>Cyanobium</taxon>
    </lineage>
</organism>
<keyword evidence="2" id="KW-1133">Transmembrane helix</keyword>
<feature type="domain" description="Potassium channel" evidence="3">
    <location>
        <begin position="180"/>
        <end position="238"/>
    </location>
</feature>
<dbReference type="OrthoDB" id="9813518at2"/>
<feature type="transmembrane region" description="Helical" evidence="2">
    <location>
        <begin position="12"/>
        <end position="31"/>
    </location>
</feature>
<dbReference type="EMBL" id="PXXO01000007">
    <property type="protein sequence ID" value="PSJ05167.1"/>
    <property type="molecule type" value="Genomic_DNA"/>
</dbReference>
<evidence type="ECO:0000259" key="3">
    <source>
        <dbReference type="Pfam" id="PF07885"/>
    </source>
</evidence>